<dbReference type="GO" id="GO:0006811">
    <property type="term" value="P:monoatomic ion transport"/>
    <property type="evidence" value="ECO:0007669"/>
    <property type="project" value="InterPro"/>
</dbReference>
<dbReference type="Proteomes" id="UP000270094">
    <property type="component" value="Unassembled WGS sequence"/>
</dbReference>
<keyword evidence="1" id="KW-0472">Membrane</keyword>
<evidence type="ECO:0000256" key="1">
    <source>
        <dbReference type="SAM" id="Phobius"/>
    </source>
</evidence>
<evidence type="ECO:0000313" key="3">
    <source>
        <dbReference type="EMBL" id="VDM77141.1"/>
    </source>
</evidence>
<keyword evidence="1" id="KW-1133">Transmembrane helix</keyword>
<dbReference type="InterPro" id="IPR038050">
    <property type="entry name" value="Neuro_actylchol_rec"/>
</dbReference>
<dbReference type="AlphaFoldDB" id="A0A3P7IW09"/>
<reference evidence="3 4" key="1">
    <citation type="submission" date="2018-11" db="EMBL/GenBank/DDBJ databases">
        <authorList>
            <consortium name="Pathogen Informatics"/>
        </authorList>
    </citation>
    <scope>NUCLEOTIDE SEQUENCE [LARGE SCALE GENOMIC DNA]</scope>
</reference>
<dbReference type="GO" id="GO:0016020">
    <property type="term" value="C:membrane"/>
    <property type="evidence" value="ECO:0007669"/>
    <property type="project" value="InterPro"/>
</dbReference>
<feature type="signal peptide" evidence="2">
    <location>
        <begin position="1"/>
        <end position="30"/>
    </location>
</feature>
<gene>
    <name evidence="3" type="ORF">SVUK_LOCUS12139</name>
</gene>
<evidence type="ECO:0008006" key="5">
    <source>
        <dbReference type="Google" id="ProtNLM"/>
    </source>
</evidence>
<feature type="chain" id="PRO_5018205166" description="Neurotransmitter-gated ion-channel transmembrane domain-containing protein" evidence="2">
    <location>
        <begin position="31"/>
        <end position="108"/>
    </location>
</feature>
<protein>
    <recommendedName>
        <fullName evidence="5">Neurotransmitter-gated ion-channel transmembrane domain-containing protein</fullName>
    </recommendedName>
</protein>
<evidence type="ECO:0000256" key="2">
    <source>
        <dbReference type="SAM" id="SignalP"/>
    </source>
</evidence>
<dbReference type="Gene3D" id="1.20.58.390">
    <property type="entry name" value="Neurotransmitter-gated ion-channel transmembrane domain"/>
    <property type="match status" value="1"/>
</dbReference>
<proteinExistence type="predicted"/>
<dbReference type="SUPFAM" id="SSF90112">
    <property type="entry name" value="Neurotransmitter-gated ion-channel transmembrane pore"/>
    <property type="match status" value="1"/>
</dbReference>
<keyword evidence="2" id="KW-0732">Signal</keyword>
<keyword evidence="4" id="KW-1185">Reference proteome</keyword>
<feature type="transmembrane region" description="Helical" evidence="1">
    <location>
        <begin position="83"/>
        <end position="107"/>
    </location>
</feature>
<name>A0A3P7IW09_STRVU</name>
<keyword evidence="1" id="KW-0812">Transmembrane</keyword>
<dbReference type="InterPro" id="IPR036719">
    <property type="entry name" value="Neuro-gated_channel_TM_sf"/>
</dbReference>
<sequence>MGKLGMALTNIMSLTFILGILATALPKTEGLPKIAIYVMGNLLIMVFALTATVIIPYLKAFLIRRNGVIDKESRKRKLEENKLYRMVEYGLFLLFEIANLVNFIILIA</sequence>
<accession>A0A3P7IW09</accession>
<evidence type="ECO:0000313" key="4">
    <source>
        <dbReference type="Proteomes" id="UP000270094"/>
    </source>
</evidence>
<feature type="transmembrane region" description="Helical" evidence="1">
    <location>
        <begin position="40"/>
        <end position="62"/>
    </location>
</feature>
<organism evidence="3 4">
    <name type="scientific">Strongylus vulgaris</name>
    <name type="common">Blood worm</name>
    <dbReference type="NCBI Taxonomy" id="40348"/>
    <lineage>
        <taxon>Eukaryota</taxon>
        <taxon>Metazoa</taxon>
        <taxon>Ecdysozoa</taxon>
        <taxon>Nematoda</taxon>
        <taxon>Chromadorea</taxon>
        <taxon>Rhabditida</taxon>
        <taxon>Rhabditina</taxon>
        <taxon>Rhabditomorpha</taxon>
        <taxon>Strongyloidea</taxon>
        <taxon>Strongylidae</taxon>
        <taxon>Strongylus</taxon>
    </lineage>
</organism>
<dbReference type="OrthoDB" id="5827131at2759"/>
<dbReference type="EMBL" id="UYYB01098515">
    <property type="protein sequence ID" value="VDM77141.1"/>
    <property type="molecule type" value="Genomic_DNA"/>
</dbReference>